<keyword evidence="9" id="KW-0325">Glycoprotein</keyword>
<evidence type="ECO:0000256" key="2">
    <source>
        <dbReference type="ARBA" id="ARBA00022475"/>
    </source>
</evidence>
<dbReference type="OMA" id="CLHINQP"/>
<feature type="chain" id="PRO_5018548926" description="Ig-like domain-containing protein" evidence="11">
    <location>
        <begin position="21"/>
        <end position="173"/>
    </location>
</feature>
<keyword evidence="5" id="KW-1133">Transmembrane helix</keyword>
<evidence type="ECO:0000256" key="1">
    <source>
        <dbReference type="ARBA" id="ARBA00004251"/>
    </source>
</evidence>
<evidence type="ECO:0000256" key="6">
    <source>
        <dbReference type="ARBA" id="ARBA00023136"/>
    </source>
</evidence>
<keyword evidence="14" id="KW-1185">Reference proteome</keyword>
<dbReference type="InterPro" id="IPR036179">
    <property type="entry name" value="Ig-like_dom_sf"/>
</dbReference>
<evidence type="ECO:0000256" key="8">
    <source>
        <dbReference type="ARBA" id="ARBA00023170"/>
    </source>
</evidence>
<dbReference type="PROSITE" id="PS50835">
    <property type="entry name" value="IG_LIKE"/>
    <property type="match status" value="1"/>
</dbReference>
<feature type="domain" description="Ig-like" evidence="12">
    <location>
        <begin position="29"/>
        <end position="109"/>
    </location>
</feature>
<keyword evidence="6" id="KW-0472">Membrane</keyword>
<evidence type="ECO:0000256" key="3">
    <source>
        <dbReference type="ARBA" id="ARBA00022692"/>
    </source>
</evidence>
<dbReference type="InterPro" id="IPR013783">
    <property type="entry name" value="Ig-like_fold"/>
</dbReference>
<dbReference type="GO" id="GO:0042130">
    <property type="term" value="P:negative regulation of T cell proliferation"/>
    <property type="evidence" value="ECO:0007669"/>
    <property type="project" value="TreeGrafter"/>
</dbReference>
<dbReference type="InterPro" id="IPR051713">
    <property type="entry name" value="T-cell_Activation_Regulation"/>
</dbReference>
<dbReference type="GO" id="GO:0042102">
    <property type="term" value="P:positive regulation of T cell proliferation"/>
    <property type="evidence" value="ECO:0007669"/>
    <property type="project" value="TreeGrafter"/>
</dbReference>
<feature type="signal peptide" evidence="11">
    <location>
        <begin position="1"/>
        <end position="20"/>
    </location>
</feature>
<evidence type="ECO:0000256" key="10">
    <source>
        <dbReference type="ARBA" id="ARBA00023319"/>
    </source>
</evidence>
<protein>
    <recommendedName>
        <fullName evidence="12">Ig-like domain-containing protein</fullName>
    </recommendedName>
</protein>
<evidence type="ECO:0000313" key="13">
    <source>
        <dbReference type="Ensembl" id="ENSCVAP00000004965.1"/>
    </source>
</evidence>
<dbReference type="GO" id="GO:0071222">
    <property type="term" value="P:cellular response to lipopolysaccharide"/>
    <property type="evidence" value="ECO:0007669"/>
    <property type="project" value="TreeGrafter"/>
</dbReference>
<dbReference type="GeneTree" id="ENSGT01150000287988"/>
<keyword evidence="10" id="KW-0393">Immunoglobulin domain</keyword>
<reference evidence="13" key="2">
    <citation type="submission" date="2025-09" db="UniProtKB">
        <authorList>
            <consortium name="Ensembl"/>
        </authorList>
    </citation>
    <scope>IDENTIFICATION</scope>
</reference>
<dbReference type="Pfam" id="PF07686">
    <property type="entry name" value="V-set"/>
    <property type="match status" value="1"/>
</dbReference>
<evidence type="ECO:0000256" key="4">
    <source>
        <dbReference type="ARBA" id="ARBA00022729"/>
    </source>
</evidence>
<dbReference type="GO" id="GO:0009897">
    <property type="term" value="C:external side of plasma membrane"/>
    <property type="evidence" value="ECO:0007669"/>
    <property type="project" value="TreeGrafter"/>
</dbReference>
<dbReference type="InterPro" id="IPR003599">
    <property type="entry name" value="Ig_sub"/>
</dbReference>
<dbReference type="GO" id="GO:0006955">
    <property type="term" value="P:immune response"/>
    <property type="evidence" value="ECO:0007669"/>
    <property type="project" value="TreeGrafter"/>
</dbReference>
<evidence type="ECO:0000256" key="7">
    <source>
        <dbReference type="ARBA" id="ARBA00023157"/>
    </source>
</evidence>
<dbReference type="SMART" id="SM00409">
    <property type="entry name" value="IG"/>
    <property type="match status" value="1"/>
</dbReference>
<proteinExistence type="predicted"/>
<name>A0A3Q2FK78_CYPVA</name>
<dbReference type="Proteomes" id="UP000265020">
    <property type="component" value="Unassembled WGS sequence"/>
</dbReference>
<keyword evidence="8" id="KW-0675">Receptor</keyword>
<keyword evidence="2" id="KW-1003">Cell membrane</keyword>
<evidence type="ECO:0000259" key="12">
    <source>
        <dbReference type="PROSITE" id="PS50835"/>
    </source>
</evidence>
<dbReference type="InterPro" id="IPR013106">
    <property type="entry name" value="Ig_V-set"/>
</dbReference>
<reference evidence="13" key="1">
    <citation type="submission" date="2025-08" db="UniProtKB">
        <authorList>
            <consortium name="Ensembl"/>
        </authorList>
    </citation>
    <scope>IDENTIFICATION</scope>
</reference>
<comment type="subcellular location">
    <subcellularLocation>
        <location evidence="1">Cell membrane</location>
        <topology evidence="1">Single-pass type I membrane protein</topology>
    </subcellularLocation>
</comment>
<evidence type="ECO:0000256" key="9">
    <source>
        <dbReference type="ARBA" id="ARBA00023180"/>
    </source>
</evidence>
<dbReference type="PANTHER" id="PTHR25466:SF14">
    <property type="entry name" value="BUTYROPHILIN SUBFAMILY 2 MEMBER A2-LIKE-RELATED"/>
    <property type="match status" value="1"/>
</dbReference>
<dbReference type="GO" id="GO:0031295">
    <property type="term" value="P:T cell costimulation"/>
    <property type="evidence" value="ECO:0007669"/>
    <property type="project" value="TreeGrafter"/>
</dbReference>
<keyword evidence="7" id="KW-1015">Disulfide bond</keyword>
<dbReference type="InterPro" id="IPR007110">
    <property type="entry name" value="Ig-like_dom"/>
</dbReference>
<accession>A0A3Q2FK78</accession>
<dbReference type="PANTHER" id="PTHR25466">
    <property type="entry name" value="T-LYMPHOCYTE ACTIVATION ANTIGEN"/>
    <property type="match status" value="1"/>
</dbReference>
<evidence type="ECO:0000256" key="11">
    <source>
        <dbReference type="SAM" id="SignalP"/>
    </source>
</evidence>
<keyword evidence="3" id="KW-0812">Transmembrane</keyword>
<dbReference type="AlphaFoldDB" id="A0A3Q2FK78"/>
<dbReference type="GO" id="GO:0007166">
    <property type="term" value="P:cell surface receptor signaling pathway"/>
    <property type="evidence" value="ECO:0007669"/>
    <property type="project" value="TreeGrafter"/>
</dbReference>
<dbReference type="Ensembl" id="ENSCVAT00000007469.1">
    <property type="protein sequence ID" value="ENSCVAP00000004965.1"/>
    <property type="gene ID" value="ENSCVAG00000006287.1"/>
</dbReference>
<evidence type="ECO:0000313" key="14">
    <source>
        <dbReference type="Proteomes" id="UP000265020"/>
    </source>
</evidence>
<organism evidence="13 14">
    <name type="scientific">Cyprinodon variegatus</name>
    <name type="common">Sheepshead minnow</name>
    <dbReference type="NCBI Taxonomy" id="28743"/>
    <lineage>
        <taxon>Eukaryota</taxon>
        <taxon>Metazoa</taxon>
        <taxon>Chordata</taxon>
        <taxon>Craniata</taxon>
        <taxon>Vertebrata</taxon>
        <taxon>Euteleostomi</taxon>
        <taxon>Actinopterygii</taxon>
        <taxon>Neopterygii</taxon>
        <taxon>Teleostei</taxon>
        <taxon>Neoteleostei</taxon>
        <taxon>Acanthomorphata</taxon>
        <taxon>Ovalentaria</taxon>
        <taxon>Atherinomorphae</taxon>
        <taxon>Cyprinodontiformes</taxon>
        <taxon>Cyprinodontidae</taxon>
        <taxon>Cyprinodon</taxon>
    </lineage>
</organism>
<dbReference type="SUPFAM" id="SSF48726">
    <property type="entry name" value="Immunoglobulin"/>
    <property type="match status" value="1"/>
</dbReference>
<dbReference type="Gene3D" id="2.60.40.10">
    <property type="entry name" value="Immunoglobulins"/>
    <property type="match status" value="1"/>
</dbReference>
<keyword evidence="4 11" id="KW-0732">Signal</keyword>
<sequence>YNLKGNAVFLLLLLLVRCEALTHSIKITIKEDEDIILNCSFGTDITGHRIEWKKDDNDVFHFDFGKEDLTVEDPKFKDRVARFSEDLKSGDASVKIQGAKVSDSGKYTCLHINQPGKAPVHQRLIELTVGEFIFVVGHLSTKKYSIKTDSYSFSFSYGLTCHIKLEPACLKRF</sequence>
<evidence type="ECO:0000256" key="5">
    <source>
        <dbReference type="ARBA" id="ARBA00022989"/>
    </source>
</evidence>